<keyword evidence="1" id="KW-0378">Hydrolase</keyword>
<evidence type="ECO:0000256" key="2">
    <source>
        <dbReference type="ARBA" id="ARBA00023295"/>
    </source>
</evidence>
<dbReference type="GO" id="GO:0008061">
    <property type="term" value="F:chitin binding"/>
    <property type="evidence" value="ECO:0007669"/>
    <property type="project" value="InterPro"/>
</dbReference>
<dbReference type="PANTHER" id="PTHR11177">
    <property type="entry name" value="CHITINASE"/>
    <property type="match status" value="1"/>
</dbReference>
<reference evidence="4" key="1">
    <citation type="submission" date="2004-01" db="EMBL/GenBank/DDBJ databases">
        <title>Molecular quantification of chitinase gene copies in the lake sediment of Ardley Peninsula, Antarctica, which reflect the penguin population change in the last 1,600 years.</title>
        <authorList>
            <person name="Wang F.P."/>
            <person name="Lin J."/>
        </authorList>
    </citation>
    <scope>NUCLEOTIDE SEQUENCE</scope>
</reference>
<dbReference type="GO" id="GO:0005975">
    <property type="term" value="P:carbohydrate metabolic process"/>
    <property type="evidence" value="ECO:0007669"/>
    <property type="project" value="InterPro"/>
</dbReference>
<dbReference type="SMART" id="SM00636">
    <property type="entry name" value="Glyco_18"/>
    <property type="match status" value="1"/>
</dbReference>
<dbReference type="PROSITE" id="PS51910">
    <property type="entry name" value="GH18_2"/>
    <property type="match status" value="1"/>
</dbReference>
<evidence type="ECO:0000259" key="3">
    <source>
        <dbReference type="PROSITE" id="PS51910"/>
    </source>
</evidence>
<dbReference type="GO" id="GO:0004553">
    <property type="term" value="F:hydrolase activity, hydrolyzing O-glycosyl compounds"/>
    <property type="evidence" value="ECO:0007669"/>
    <property type="project" value="InterPro"/>
</dbReference>
<organism evidence="4">
    <name type="scientific">uncultured organism</name>
    <dbReference type="NCBI Taxonomy" id="155900"/>
    <lineage>
        <taxon>unclassified sequences</taxon>
        <taxon>environmental samples</taxon>
    </lineage>
</organism>
<dbReference type="PANTHER" id="PTHR11177:SF317">
    <property type="entry name" value="CHITINASE 12-RELATED"/>
    <property type="match status" value="1"/>
</dbReference>
<dbReference type="InterPro" id="IPR011583">
    <property type="entry name" value="Chitinase_II/V-like_cat"/>
</dbReference>
<feature type="non-terminal residue" evidence="4">
    <location>
        <position position="1"/>
    </location>
</feature>
<evidence type="ECO:0000256" key="1">
    <source>
        <dbReference type="ARBA" id="ARBA00022801"/>
    </source>
</evidence>
<feature type="domain" description="GH18" evidence="3">
    <location>
        <begin position="1"/>
        <end position="133"/>
    </location>
</feature>
<feature type="non-terminal residue" evidence="4">
    <location>
        <position position="133"/>
    </location>
</feature>
<dbReference type="InterPro" id="IPR001579">
    <property type="entry name" value="Glyco_hydro_18_chit_AS"/>
</dbReference>
<dbReference type="PROSITE" id="PS01095">
    <property type="entry name" value="GH18_1"/>
    <property type="match status" value="1"/>
</dbReference>
<proteinExistence type="predicted"/>
<accession>Q6QWH7</accession>
<dbReference type="InterPro" id="IPR001223">
    <property type="entry name" value="Glyco_hydro18_cat"/>
</dbReference>
<dbReference type="EMBL" id="AY523556">
    <property type="protein sequence ID" value="AAS19499.1"/>
    <property type="molecule type" value="Genomic_DNA"/>
</dbReference>
<protein>
    <submittedName>
        <fullName evidence="4">Chitinase</fullName>
    </submittedName>
</protein>
<name>Q6QWH7_9ZZZZ</name>
<dbReference type="CAZy" id="GH18">
    <property type="family name" value="Glycoside Hydrolase Family 18"/>
</dbReference>
<dbReference type="AlphaFoldDB" id="Q6QWH7"/>
<keyword evidence="2" id="KW-0326">Glycosidase</keyword>
<evidence type="ECO:0000313" key="4">
    <source>
        <dbReference type="EMBL" id="AAS19499.1"/>
    </source>
</evidence>
<dbReference type="Pfam" id="PF00704">
    <property type="entry name" value="Glyco_hydro_18"/>
    <property type="match status" value="1"/>
</dbReference>
<dbReference type="InterPro" id="IPR050314">
    <property type="entry name" value="Glycosyl_Hydrlase_18"/>
</dbReference>
<dbReference type="SUPFAM" id="SSF51445">
    <property type="entry name" value="(Trans)glycosidases"/>
    <property type="match status" value="1"/>
</dbReference>
<sequence>IDGIDIDWEFPSNAEQKQNYAAMLSELREQLGAKYLLTIAAPAGPQDYTDVAWDKIARDLDWINLMTYDFAGSWSSTTGFDAPLFASSSDPSKGKNAKAYNDNATVQAYIAAGVPADKLLLGVPFYGRGWTES</sequence>
<dbReference type="InterPro" id="IPR017853">
    <property type="entry name" value="GH"/>
</dbReference>
<dbReference type="Gene3D" id="3.20.20.80">
    <property type="entry name" value="Glycosidases"/>
    <property type="match status" value="1"/>
</dbReference>